<dbReference type="OMA" id="RTLEEWW"/>
<evidence type="ECO:0000256" key="4">
    <source>
        <dbReference type="PROSITE-ProRule" id="PRU00175"/>
    </source>
</evidence>
<evidence type="ECO:0000256" key="2">
    <source>
        <dbReference type="ARBA" id="ARBA00022771"/>
    </source>
</evidence>
<dbReference type="GO" id="GO:0061630">
    <property type="term" value="F:ubiquitin protein ligase activity"/>
    <property type="evidence" value="ECO:0007669"/>
    <property type="project" value="TreeGrafter"/>
</dbReference>
<sequence>MALGENETGPGGNESAPATSAYAIVLICGGMVVICLITLLASCRPGLPTRDDDEDVERARIPFRLETLNRVSPPAIYREWKIGPNKSQLRFPWSMTCLTCVICLEPFQSSSKIRCLPCGHLFHSVCILMWFLKRHNTCPICKFDYTSGRRARASRARSNGTRRLGPPLSSGPDSVRFLT</sequence>
<name>G2QNM6_THET4</name>
<dbReference type="PROSITE" id="PS50089">
    <property type="entry name" value="ZF_RING_2"/>
    <property type="match status" value="1"/>
</dbReference>
<dbReference type="InterPro" id="IPR013083">
    <property type="entry name" value="Znf_RING/FYVE/PHD"/>
</dbReference>
<dbReference type="KEGG" id="mtm:MYCTH_2113962"/>
<dbReference type="InterPro" id="IPR051826">
    <property type="entry name" value="E3_ubiquitin-ligase_domain"/>
</dbReference>
<reference evidence="8 9" key="1">
    <citation type="journal article" date="2011" name="Nat. Biotechnol.">
        <title>Comparative genomic analysis of the thermophilic biomass-degrading fungi Myceliophthora thermophila and Thielavia terrestris.</title>
        <authorList>
            <person name="Berka R.M."/>
            <person name="Grigoriev I.V."/>
            <person name="Otillar R."/>
            <person name="Salamov A."/>
            <person name="Grimwood J."/>
            <person name="Reid I."/>
            <person name="Ishmael N."/>
            <person name="John T."/>
            <person name="Darmond C."/>
            <person name="Moisan M.-C."/>
            <person name="Henrissat B."/>
            <person name="Coutinho P.M."/>
            <person name="Lombard V."/>
            <person name="Natvig D.O."/>
            <person name="Lindquist E."/>
            <person name="Schmutz J."/>
            <person name="Lucas S."/>
            <person name="Harris P."/>
            <person name="Powlowski J."/>
            <person name="Bellemare A."/>
            <person name="Taylor D."/>
            <person name="Butler G."/>
            <person name="de Vries R.P."/>
            <person name="Allijn I.E."/>
            <person name="van den Brink J."/>
            <person name="Ushinsky S."/>
            <person name="Storms R."/>
            <person name="Powell A.J."/>
            <person name="Paulsen I.T."/>
            <person name="Elbourne L.D.H."/>
            <person name="Baker S.E."/>
            <person name="Magnuson J."/>
            <person name="LaBoissiere S."/>
            <person name="Clutterbuck A.J."/>
            <person name="Martinez D."/>
            <person name="Wogulis M."/>
            <person name="de Leon A.L."/>
            <person name="Rey M.W."/>
            <person name="Tsang A."/>
        </authorList>
    </citation>
    <scope>NUCLEOTIDE SEQUENCE [LARGE SCALE GENOMIC DNA]</scope>
    <source>
        <strain evidence="9">ATCC 42464 / BCRC 31852 / DSM 1799</strain>
    </source>
</reference>
<dbReference type="SUPFAM" id="SSF57850">
    <property type="entry name" value="RING/U-box"/>
    <property type="match status" value="1"/>
</dbReference>
<organism evidence="8 9">
    <name type="scientific">Thermothelomyces thermophilus (strain ATCC 42464 / BCRC 31852 / DSM 1799)</name>
    <name type="common">Sporotrichum thermophile</name>
    <dbReference type="NCBI Taxonomy" id="573729"/>
    <lineage>
        <taxon>Eukaryota</taxon>
        <taxon>Fungi</taxon>
        <taxon>Dikarya</taxon>
        <taxon>Ascomycota</taxon>
        <taxon>Pezizomycotina</taxon>
        <taxon>Sordariomycetes</taxon>
        <taxon>Sordariomycetidae</taxon>
        <taxon>Sordariales</taxon>
        <taxon>Chaetomiaceae</taxon>
        <taxon>Thermothelomyces</taxon>
    </lineage>
</organism>
<evidence type="ECO:0000256" key="5">
    <source>
        <dbReference type="SAM" id="MobiDB-lite"/>
    </source>
</evidence>
<dbReference type="InterPro" id="IPR001841">
    <property type="entry name" value="Znf_RING"/>
</dbReference>
<evidence type="ECO:0000256" key="3">
    <source>
        <dbReference type="ARBA" id="ARBA00022833"/>
    </source>
</evidence>
<dbReference type="CDD" id="cd16448">
    <property type="entry name" value="RING-H2"/>
    <property type="match status" value="1"/>
</dbReference>
<keyword evidence="6" id="KW-1133">Transmembrane helix</keyword>
<dbReference type="GeneID" id="11509973"/>
<dbReference type="InterPro" id="IPR011016">
    <property type="entry name" value="Znf_RING-CH"/>
</dbReference>
<evidence type="ECO:0000313" key="9">
    <source>
        <dbReference type="Proteomes" id="UP000007322"/>
    </source>
</evidence>
<evidence type="ECO:0000256" key="6">
    <source>
        <dbReference type="SAM" id="Phobius"/>
    </source>
</evidence>
<evidence type="ECO:0000313" key="8">
    <source>
        <dbReference type="EMBL" id="AEO62099.1"/>
    </source>
</evidence>
<dbReference type="AlphaFoldDB" id="G2QNM6"/>
<keyword evidence="6" id="KW-0812">Transmembrane</keyword>
<keyword evidence="6" id="KW-0472">Membrane</keyword>
<dbReference type="Gene3D" id="3.30.40.10">
    <property type="entry name" value="Zinc/RING finger domain, C3HC4 (zinc finger)"/>
    <property type="match status" value="1"/>
</dbReference>
<keyword evidence="3" id="KW-0862">Zinc</keyword>
<accession>G2QNM6</accession>
<dbReference type="InParanoid" id="G2QNM6"/>
<dbReference type="GO" id="GO:0008270">
    <property type="term" value="F:zinc ion binding"/>
    <property type="evidence" value="ECO:0007669"/>
    <property type="project" value="UniProtKB-KW"/>
</dbReference>
<dbReference type="PANTHER" id="PTHR22765">
    <property type="entry name" value="RING FINGER AND PROTEASE ASSOCIATED DOMAIN-CONTAINING"/>
    <property type="match status" value="1"/>
</dbReference>
<dbReference type="HOGENOM" id="CLU_1504477_0_0_1"/>
<feature type="transmembrane region" description="Helical" evidence="6">
    <location>
        <begin position="20"/>
        <end position="41"/>
    </location>
</feature>
<feature type="region of interest" description="Disordered" evidence="5">
    <location>
        <begin position="154"/>
        <end position="179"/>
    </location>
</feature>
<evidence type="ECO:0000256" key="1">
    <source>
        <dbReference type="ARBA" id="ARBA00022723"/>
    </source>
</evidence>
<evidence type="ECO:0000259" key="7">
    <source>
        <dbReference type="PROSITE" id="PS50089"/>
    </source>
</evidence>
<keyword evidence="1" id="KW-0479">Metal-binding</keyword>
<proteinExistence type="predicted"/>
<dbReference type="eggNOG" id="KOG4628">
    <property type="taxonomic scope" value="Eukaryota"/>
</dbReference>
<feature type="domain" description="RING-type" evidence="7">
    <location>
        <begin position="100"/>
        <end position="142"/>
    </location>
</feature>
<dbReference type="Proteomes" id="UP000007322">
    <property type="component" value="Chromosome 7"/>
</dbReference>
<keyword evidence="2 4" id="KW-0863">Zinc-finger</keyword>
<dbReference type="VEuPathDB" id="FungiDB:MYCTH_2113962"/>
<dbReference type="SMART" id="SM00184">
    <property type="entry name" value="RING"/>
    <property type="match status" value="1"/>
</dbReference>
<keyword evidence="9" id="KW-1185">Reference proteome</keyword>
<dbReference type="GO" id="GO:0006511">
    <property type="term" value="P:ubiquitin-dependent protein catabolic process"/>
    <property type="evidence" value="ECO:0007669"/>
    <property type="project" value="TreeGrafter"/>
</dbReference>
<dbReference type="RefSeq" id="XP_003667344.1">
    <property type="nucleotide sequence ID" value="XM_003667296.1"/>
</dbReference>
<gene>
    <name evidence="8" type="ORF">MYCTH_2113962</name>
</gene>
<dbReference type="EMBL" id="CP003008">
    <property type="protein sequence ID" value="AEO62099.1"/>
    <property type="molecule type" value="Genomic_DNA"/>
</dbReference>
<dbReference type="Pfam" id="PF13639">
    <property type="entry name" value="zf-RING_2"/>
    <property type="match status" value="1"/>
</dbReference>
<protein>
    <recommendedName>
        <fullName evidence="7">RING-type domain-containing protein</fullName>
    </recommendedName>
</protein>
<dbReference type="STRING" id="573729.G2QNM6"/>
<dbReference type="SMART" id="SM00744">
    <property type="entry name" value="RINGv"/>
    <property type="match status" value="1"/>
</dbReference>
<dbReference type="OrthoDB" id="8062037at2759"/>